<gene>
    <name evidence="14" type="primary">argE</name>
    <name evidence="10" type="synonym">ppc</name>
    <name evidence="14" type="ordered locus">FRAAL0594</name>
</gene>
<evidence type="ECO:0000256" key="10">
    <source>
        <dbReference type="HAMAP-Rule" id="MF_00595"/>
    </source>
</evidence>
<dbReference type="STRING" id="326424.FRAAL0594"/>
<protein>
    <recommendedName>
        <fullName evidence="5 10">Phosphoenolpyruvate carboxylase</fullName>
        <shortName evidence="10">PEPC</shortName>
        <shortName evidence="10">PEPCase</shortName>
        <ecNumber evidence="4 10">4.1.1.31</ecNumber>
    </recommendedName>
</protein>
<dbReference type="AlphaFoldDB" id="Q0RT35"/>
<dbReference type="GO" id="GO:0005829">
    <property type="term" value="C:cytosol"/>
    <property type="evidence" value="ECO:0007669"/>
    <property type="project" value="TreeGrafter"/>
</dbReference>
<dbReference type="EC" id="4.1.1.31" evidence="4 10"/>
<evidence type="ECO:0000256" key="12">
    <source>
        <dbReference type="PROSITE-ProRule" id="PRU10112"/>
    </source>
</evidence>
<evidence type="ECO:0000256" key="9">
    <source>
        <dbReference type="ARBA" id="ARBA00048995"/>
    </source>
</evidence>
<accession>Q0RT35</accession>
<dbReference type="HOGENOM" id="CLU_006557_2_0_11"/>
<evidence type="ECO:0000256" key="3">
    <source>
        <dbReference type="ARBA" id="ARBA00008346"/>
    </source>
</evidence>
<dbReference type="InterPro" id="IPR021135">
    <property type="entry name" value="PEP_COase"/>
</dbReference>
<feature type="active site" evidence="10 11">
    <location>
        <position position="197"/>
    </location>
</feature>
<comment type="function">
    <text evidence="2 10">Forms oxaloacetate, a four-carbon dicarboxylic acid source for the tricarboxylic acid cycle.</text>
</comment>
<dbReference type="PROSITE" id="PS00781">
    <property type="entry name" value="PEPCASE_1"/>
    <property type="match status" value="1"/>
</dbReference>
<keyword evidence="7 10" id="KW-0456">Lyase</keyword>
<feature type="active site" evidence="10 12">
    <location>
        <position position="639"/>
    </location>
</feature>
<comment type="cofactor">
    <cofactor evidence="1 10">
        <name>Mg(2+)</name>
        <dbReference type="ChEBI" id="CHEBI:18420"/>
    </cofactor>
</comment>
<dbReference type="Proteomes" id="UP000000657">
    <property type="component" value="Chromosome"/>
</dbReference>
<comment type="catalytic activity">
    <reaction evidence="9 10">
        <text>oxaloacetate + phosphate = phosphoenolpyruvate + hydrogencarbonate</text>
        <dbReference type="Rhea" id="RHEA:28370"/>
        <dbReference type="ChEBI" id="CHEBI:16452"/>
        <dbReference type="ChEBI" id="CHEBI:17544"/>
        <dbReference type="ChEBI" id="CHEBI:43474"/>
        <dbReference type="ChEBI" id="CHEBI:58702"/>
        <dbReference type="EC" id="4.1.1.31"/>
    </reaction>
</comment>
<evidence type="ECO:0000256" key="2">
    <source>
        <dbReference type="ARBA" id="ARBA00003670"/>
    </source>
</evidence>
<organism evidence="14 15">
    <name type="scientific">Frankia alni (strain DSM 45986 / CECT 9034 / ACN14a)</name>
    <dbReference type="NCBI Taxonomy" id="326424"/>
    <lineage>
        <taxon>Bacteria</taxon>
        <taxon>Bacillati</taxon>
        <taxon>Actinomycetota</taxon>
        <taxon>Actinomycetes</taxon>
        <taxon>Frankiales</taxon>
        <taxon>Frankiaceae</taxon>
        <taxon>Frankia</taxon>
    </lineage>
</organism>
<dbReference type="PANTHER" id="PTHR30523">
    <property type="entry name" value="PHOSPHOENOLPYRUVATE CARBOXYLASE"/>
    <property type="match status" value="1"/>
</dbReference>
<evidence type="ECO:0000256" key="11">
    <source>
        <dbReference type="PROSITE-ProRule" id="PRU10111"/>
    </source>
</evidence>
<dbReference type="GO" id="GO:0006107">
    <property type="term" value="P:oxaloacetate metabolic process"/>
    <property type="evidence" value="ECO:0007669"/>
    <property type="project" value="UniProtKB-UniRule"/>
</dbReference>
<evidence type="ECO:0000313" key="14">
    <source>
        <dbReference type="EMBL" id="CAJ59268.1"/>
    </source>
</evidence>
<dbReference type="HAMAP" id="MF_00595">
    <property type="entry name" value="PEPcase_type1"/>
    <property type="match status" value="1"/>
</dbReference>
<feature type="compositionally biased region" description="Basic and acidic residues" evidence="13">
    <location>
        <begin position="14"/>
        <end position="32"/>
    </location>
</feature>
<evidence type="ECO:0000256" key="1">
    <source>
        <dbReference type="ARBA" id="ARBA00001946"/>
    </source>
</evidence>
<evidence type="ECO:0000256" key="13">
    <source>
        <dbReference type="SAM" id="MobiDB-lite"/>
    </source>
</evidence>
<keyword evidence="8 10" id="KW-0120">Carbon dioxide fixation</keyword>
<dbReference type="eggNOG" id="COG2352">
    <property type="taxonomic scope" value="Bacteria"/>
</dbReference>
<dbReference type="Pfam" id="PF00311">
    <property type="entry name" value="PEPcase"/>
    <property type="match status" value="1"/>
</dbReference>
<dbReference type="SUPFAM" id="SSF51621">
    <property type="entry name" value="Phosphoenolpyruvate/pyruvate domain"/>
    <property type="match status" value="1"/>
</dbReference>
<evidence type="ECO:0000256" key="8">
    <source>
        <dbReference type="ARBA" id="ARBA00023300"/>
    </source>
</evidence>
<name>Q0RT35_FRAAA</name>
<dbReference type="GO" id="GO:0015977">
    <property type="term" value="P:carbon fixation"/>
    <property type="evidence" value="ECO:0007669"/>
    <property type="project" value="UniProtKB-UniRule"/>
</dbReference>
<dbReference type="InterPro" id="IPR033129">
    <property type="entry name" value="PEPCASE_His_AS"/>
</dbReference>
<dbReference type="PANTHER" id="PTHR30523:SF6">
    <property type="entry name" value="PHOSPHOENOLPYRUVATE CARBOXYLASE"/>
    <property type="match status" value="1"/>
</dbReference>
<dbReference type="GO" id="GO:0006099">
    <property type="term" value="P:tricarboxylic acid cycle"/>
    <property type="evidence" value="ECO:0007669"/>
    <property type="project" value="InterPro"/>
</dbReference>
<evidence type="ECO:0000256" key="7">
    <source>
        <dbReference type="ARBA" id="ARBA00023239"/>
    </source>
</evidence>
<dbReference type="EMBL" id="CT573213">
    <property type="protein sequence ID" value="CAJ59268.1"/>
    <property type="molecule type" value="Genomic_DNA"/>
</dbReference>
<dbReference type="GO" id="GO:0000287">
    <property type="term" value="F:magnesium ion binding"/>
    <property type="evidence" value="ECO:0007669"/>
    <property type="project" value="UniProtKB-UniRule"/>
</dbReference>
<evidence type="ECO:0000256" key="6">
    <source>
        <dbReference type="ARBA" id="ARBA00022842"/>
    </source>
</evidence>
<dbReference type="PRINTS" id="PR00150">
    <property type="entry name" value="PEPCARBXLASE"/>
</dbReference>
<dbReference type="Gene3D" id="1.20.1440.90">
    <property type="entry name" value="Phosphoenolpyruvate/pyruvate domain"/>
    <property type="match status" value="1"/>
</dbReference>
<dbReference type="InterPro" id="IPR018129">
    <property type="entry name" value="PEP_COase_Lys_AS"/>
</dbReference>
<keyword evidence="6 10" id="KW-0460">Magnesium</keyword>
<comment type="subunit">
    <text evidence="10">Homotetramer.</text>
</comment>
<comment type="similarity">
    <text evidence="3 10">Belongs to the PEPCase type 1 family.</text>
</comment>
<dbReference type="NCBIfam" id="NF000584">
    <property type="entry name" value="PRK00009.1"/>
    <property type="match status" value="1"/>
</dbReference>
<evidence type="ECO:0000256" key="4">
    <source>
        <dbReference type="ARBA" id="ARBA00012305"/>
    </source>
</evidence>
<reference evidence="14 15" key="1">
    <citation type="journal article" date="2007" name="Genome Res.">
        <title>Genome characteristics of facultatively symbiotic Frankia sp. strains reflect host range and host plant biogeography.</title>
        <authorList>
            <person name="Normand P."/>
            <person name="Lapierre P."/>
            <person name="Tisa L.S."/>
            <person name="Gogarten J.P."/>
            <person name="Alloisio N."/>
            <person name="Bagnarol E."/>
            <person name="Bassi C.A."/>
            <person name="Berry A.M."/>
            <person name="Bickhart D.M."/>
            <person name="Choisne N."/>
            <person name="Couloux A."/>
            <person name="Cournoyer B."/>
            <person name="Cruveiller S."/>
            <person name="Daubin V."/>
            <person name="Demange N."/>
            <person name="Francino M.P."/>
            <person name="Goltsman E."/>
            <person name="Huang Y."/>
            <person name="Kopp O.R."/>
            <person name="Labarre L."/>
            <person name="Lapidus A."/>
            <person name="Lavire C."/>
            <person name="Marechal J."/>
            <person name="Martinez M."/>
            <person name="Mastronunzio J.E."/>
            <person name="Mullin B.C."/>
            <person name="Niemann J."/>
            <person name="Pujic P."/>
            <person name="Rawnsley T."/>
            <person name="Rouy Z."/>
            <person name="Schenowitz C."/>
            <person name="Sellstedt A."/>
            <person name="Tavares F."/>
            <person name="Tomkins J.P."/>
            <person name="Vallenet D."/>
            <person name="Valverde C."/>
            <person name="Wall L.G."/>
            <person name="Wang Y."/>
            <person name="Medigue C."/>
            <person name="Benson D.R."/>
        </authorList>
    </citation>
    <scope>NUCLEOTIDE SEQUENCE [LARGE SCALE GENOMIC DNA]</scope>
    <source>
        <strain evidence="15">DSM 45986 / CECT 9034 / ACN14a</strain>
    </source>
</reference>
<dbReference type="PROSITE" id="PS00393">
    <property type="entry name" value="PEPCASE_2"/>
    <property type="match status" value="1"/>
</dbReference>
<proteinExistence type="inferred from homology"/>
<keyword evidence="15" id="KW-1185">Reference proteome</keyword>
<feature type="region of interest" description="Disordered" evidence="13">
    <location>
        <begin position="1"/>
        <end position="61"/>
    </location>
</feature>
<evidence type="ECO:0000256" key="5">
    <source>
        <dbReference type="ARBA" id="ARBA00022419"/>
    </source>
</evidence>
<dbReference type="InterPro" id="IPR022805">
    <property type="entry name" value="PEP_COase_bac/pln-type"/>
</dbReference>
<sequence length="978" mass="105144">MSGISANPGRPIRAKAEPGRPRRTADPGEPRRTTGGGVTTERSASTTLDELAPDPGAFAGGVSSDARHAAVRAGVRRLGDLLGQALTRHEGAATLALVEQVRALARRPDNGAELGRLLATVDDRTAIVLARAFTAYFQLANITEQLHRSRELSDRAKGPLTETFDRMAAALDAGTLDRSLAESIARRLELRPVFTAHPTEASRRSVLDTLRRIADLLDADSPDGAVPAADRDRTQRRLAEMVDVLWQTDELRVERPKPADEARSAAYYLELIATEVLPDLLEELDLALARVGLTLPAGAHPVRFGSWAGGDRDGNPNVTPAVTLEVLTLQHEFGIRLLTASVERLIQELTASTRVVGVGDELLSSLAADREALPEVHDRYIRLNAEEPYRLKCSYILARLAGTRERLAAGAPHVPGRDYGGVAEILDDLEVMRASLNAGDGSLVADGPLLRVIRTARAMGLSLATLDIREHADKHHAALAAVYDQVGELDVPYAQLDRPARRTLLSAELARRRPLLGAVPPPLPPAVLGTLELMRTVREALDRFGGDVIESYIVSMTRDVDDILAVVVLAREAGLVGLGFADRPAWARIGFVPLFETVAELRAAGSLLDGMLSDPSYRSLVRARADVQEVMLGYSDSSKDAGITASQWEIHKAQRELRDVARRHGVVLRLFHGRGGSVGRGGGPSGEAIMAQPFGTLDGSIKVTEQGEVISDKYTLPQLARHNLEITLAAVVEASILHRSSRLSPTVLAGWNETMQAVADSARVTYQAFVGDPALVPFFLAATPVEELGNLNIGSRPSRRPGGTGGLADLRAIPWVFGWTQSRIILPGWFGVGTGLAAARAAGAGDTLAEMYRSWHFFRTFLGNVQMTLAKSDLTIAQRYVSTLVGDDGGTIFETIRAEHARTVAEVLTVTGQAELLENAPTLRHTLEVRDAYLAPLHALQVSLLARARAAGEGADPLLRRALLLTINGIAAGLRNTG</sequence>
<dbReference type="InterPro" id="IPR015813">
    <property type="entry name" value="Pyrv/PenolPyrv_kinase-like_dom"/>
</dbReference>
<dbReference type="GO" id="GO:0008964">
    <property type="term" value="F:phosphoenolpyruvate carboxylase activity"/>
    <property type="evidence" value="ECO:0007669"/>
    <property type="project" value="UniProtKB-UniRule"/>
</dbReference>
<dbReference type="KEGG" id="fal:FRAAL0594"/>
<evidence type="ECO:0000313" key="15">
    <source>
        <dbReference type="Proteomes" id="UP000000657"/>
    </source>
</evidence>